<reference evidence="4 5" key="1">
    <citation type="journal article" date="2008" name="Nature">
        <title>The genome of Laccaria bicolor provides insights into mycorrhizal symbiosis.</title>
        <authorList>
            <person name="Martin F."/>
            <person name="Aerts A."/>
            <person name="Ahren D."/>
            <person name="Brun A."/>
            <person name="Danchin E.G.J."/>
            <person name="Duchaussoy F."/>
            <person name="Gibon J."/>
            <person name="Kohler A."/>
            <person name="Lindquist E."/>
            <person name="Pereda V."/>
            <person name="Salamov A."/>
            <person name="Shapiro H.J."/>
            <person name="Wuyts J."/>
            <person name="Blaudez D."/>
            <person name="Buee M."/>
            <person name="Brokstein P."/>
            <person name="Canbaeck B."/>
            <person name="Cohen D."/>
            <person name="Courty P.E."/>
            <person name="Coutinho P.M."/>
            <person name="Delaruelle C."/>
            <person name="Detter J.C."/>
            <person name="Deveau A."/>
            <person name="DiFazio S."/>
            <person name="Duplessis S."/>
            <person name="Fraissinet-Tachet L."/>
            <person name="Lucic E."/>
            <person name="Frey-Klett P."/>
            <person name="Fourrey C."/>
            <person name="Feussner I."/>
            <person name="Gay G."/>
            <person name="Grimwood J."/>
            <person name="Hoegger P.J."/>
            <person name="Jain P."/>
            <person name="Kilaru S."/>
            <person name="Labbe J."/>
            <person name="Lin Y.C."/>
            <person name="Legue V."/>
            <person name="Le Tacon F."/>
            <person name="Marmeisse R."/>
            <person name="Melayah D."/>
            <person name="Montanini B."/>
            <person name="Muratet M."/>
            <person name="Nehls U."/>
            <person name="Niculita-Hirzel H."/>
            <person name="Oudot-Le Secq M.P."/>
            <person name="Peter M."/>
            <person name="Quesneville H."/>
            <person name="Rajashekar B."/>
            <person name="Reich M."/>
            <person name="Rouhier N."/>
            <person name="Schmutz J."/>
            <person name="Yin T."/>
            <person name="Chalot M."/>
            <person name="Henrissat B."/>
            <person name="Kuees U."/>
            <person name="Lucas S."/>
            <person name="Van de Peer Y."/>
            <person name="Podila G.K."/>
            <person name="Polle A."/>
            <person name="Pukkila P.J."/>
            <person name="Richardson P.M."/>
            <person name="Rouze P."/>
            <person name="Sanders I.R."/>
            <person name="Stajich J.E."/>
            <person name="Tunlid A."/>
            <person name="Tuskan G."/>
            <person name="Grigoriev I.V."/>
        </authorList>
    </citation>
    <scope>NUCLEOTIDE SEQUENCE [LARGE SCALE GENOMIC DNA]</scope>
    <source>
        <strain evidence="5">S238N-H82 / ATCC MYA-4686</strain>
    </source>
</reference>
<proteinExistence type="inferred from homology"/>
<feature type="compositionally biased region" description="Low complexity" evidence="3">
    <location>
        <begin position="7"/>
        <end position="20"/>
    </location>
</feature>
<organism evidence="5">
    <name type="scientific">Laccaria bicolor (strain S238N-H82 / ATCC MYA-4686)</name>
    <name type="common">Bicoloured deceiver</name>
    <name type="synonym">Laccaria laccata var. bicolor</name>
    <dbReference type="NCBI Taxonomy" id="486041"/>
    <lineage>
        <taxon>Eukaryota</taxon>
        <taxon>Fungi</taxon>
        <taxon>Dikarya</taxon>
        <taxon>Basidiomycota</taxon>
        <taxon>Agaricomycotina</taxon>
        <taxon>Agaricomycetes</taxon>
        <taxon>Agaricomycetidae</taxon>
        <taxon>Agaricales</taxon>
        <taxon>Agaricineae</taxon>
        <taxon>Hydnangiaceae</taxon>
        <taxon>Laccaria</taxon>
    </lineage>
</organism>
<keyword evidence="5" id="KW-1185">Reference proteome</keyword>
<dbReference type="GO" id="GO:0005634">
    <property type="term" value="C:nucleus"/>
    <property type="evidence" value="ECO:0007669"/>
    <property type="project" value="UniProtKB-SubCell"/>
</dbReference>
<gene>
    <name evidence="4" type="ORF">LACBIDRAFT_297904</name>
</gene>
<feature type="compositionally biased region" description="Basic and acidic residues" evidence="3">
    <location>
        <begin position="227"/>
        <end position="240"/>
    </location>
</feature>
<keyword evidence="2" id="KW-0813">Transport</keyword>
<evidence type="ECO:0000256" key="3">
    <source>
        <dbReference type="SAM" id="MobiDB-lite"/>
    </source>
</evidence>
<accession>B0DB64</accession>
<dbReference type="InParanoid" id="B0DB64"/>
<dbReference type="PANTHER" id="PTHR13261:SF0">
    <property type="entry name" value="BRCA2 AND CDKN1A-INTERACTING PROTEIN"/>
    <property type="match status" value="1"/>
</dbReference>
<name>B0DB64_LACBS</name>
<dbReference type="PIRSF" id="PIRSF028983">
    <property type="entry name" value="BCP1"/>
    <property type="match status" value="1"/>
</dbReference>
<feature type="region of interest" description="Disordered" evidence="3">
    <location>
        <begin position="1"/>
        <end position="20"/>
    </location>
</feature>
<feature type="region of interest" description="Disordered" evidence="3">
    <location>
        <begin position="208"/>
        <end position="246"/>
    </location>
</feature>
<dbReference type="FunCoup" id="B0DB64">
    <property type="interactions" value="679"/>
</dbReference>
<keyword evidence="2" id="KW-0539">Nucleus</keyword>
<dbReference type="InterPro" id="IPR025602">
    <property type="entry name" value="BCP1_family"/>
</dbReference>
<dbReference type="PANTHER" id="PTHR13261">
    <property type="entry name" value="BRCA2 AND CDKN1A INTERACTING PROTEIN"/>
    <property type="match status" value="1"/>
</dbReference>
<protein>
    <recommendedName>
        <fullName evidence="2">Protein BCP1</fullName>
    </recommendedName>
</protein>
<evidence type="ECO:0000313" key="4">
    <source>
        <dbReference type="EMBL" id="EDR08336.1"/>
    </source>
</evidence>
<dbReference type="AlphaFoldDB" id="B0DB64"/>
<dbReference type="Pfam" id="PF13862">
    <property type="entry name" value="BCCIP"/>
    <property type="match status" value="1"/>
</dbReference>
<keyword evidence="2" id="KW-0653">Protein transport</keyword>
<dbReference type="EMBL" id="DS547102">
    <property type="protein sequence ID" value="EDR08336.1"/>
    <property type="molecule type" value="Genomic_DNA"/>
</dbReference>
<evidence type="ECO:0000256" key="2">
    <source>
        <dbReference type="PIRNR" id="PIRNR028983"/>
    </source>
</evidence>
<dbReference type="HOGENOM" id="CLU_068770_2_0_1"/>
<comment type="function">
    <text evidence="2">Involved in nuclear export, actin cytoskeleton organization and vesicular transport.</text>
</comment>
<feature type="compositionally biased region" description="Basic residues" evidence="3">
    <location>
        <begin position="217"/>
        <end position="226"/>
    </location>
</feature>
<sequence>MSKKRPTSLSRSSSSSSSTPSLINVSFDFFNPNPKIDYHALTRLLSQLFSRDAEYLKVREIVELVLGQTRVGTTVKTAVEEGEEEGDPYALLSVLNLNVHLHGGNAGVQAVVEYVLGKAAEAGGEAGVGLCEELKRLLMNGQGENGGRHVGLVICERLVNMPVQVVPPMYRMLVDEIDAALRDGEPYRFSHLLFISRAYHLSEEEEAMLAHSSTTRRQPKSKKMRHATSERQQQQERPRDGVYSFHPEDDLISQVSSHTLTYNYTTPAPTERGREAFGLDVRGRMMLVPLVDANGDENGALRRLVDRMGEVYSTG</sequence>
<comment type="subcellular location">
    <subcellularLocation>
        <location evidence="2">Nucleus</location>
    </subcellularLocation>
</comment>
<evidence type="ECO:0000313" key="5">
    <source>
        <dbReference type="Proteomes" id="UP000001194"/>
    </source>
</evidence>
<dbReference type="GO" id="GO:0015031">
    <property type="term" value="P:protein transport"/>
    <property type="evidence" value="ECO:0007669"/>
    <property type="project" value="UniProtKB-KW"/>
</dbReference>
<comment type="similarity">
    <text evidence="1 2">Belongs to the BCP1 family.</text>
</comment>
<dbReference type="RefSeq" id="XP_001881406.1">
    <property type="nucleotide sequence ID" value="XM_001881371.1"/>
</dbReference>
<dbReference type="Proteomes" id="UP000001194">
    <property type="component" value="Unassembled WGS sequence"/>
</dbReference>
<dbReference type="STRING" id="486041.B0DB64"/>
<dbReference type="GeneID" id="6077013"/>
<dbReference type="OrthoDB" id="27543at2759"/>
<evidence type="ECO:0000256" key="1">
    <source>
        <dbReference type="ARBA" id="ARBA00006781"/>
    </source>
</evidence>
<dbReference type="KEGG" id="lbc:LACBIDRAFT_297904"/>